<reference evidence="2" key="1">
    <citation type="journal article" date="2023" name="Front. Plant Sci.">
        <title>Chromosomal-level genome assembly of Melastoma candidum provides insights into trichome evolution.</title>
        <authorList>
            <person name="Zhong Y."/>
            <person name="Wu W."/>
            <person name="Sun C."/>
            <person name="Zou P."/>
            <person name="Liu Y."/>
            <person name="Dai S."/>
            <person name="Zhou R."/>
        </authorList>
    </citation>
    <scope>NUCLEOTIDE SEQUENCE [LARGE SCALE GENOMIC DNA]</scope>
</reference>
<keyword evidence="2" id="KW-1185">Reference proteome</keyword>
<accession>A0ACB9NZG4</accession>
<comment type="caution">
    <text evidence="1">The sequence shown here is derived from an EMBL/GenBank/DDBJ whole genome shotgun (WGS) entry which is preliminary data.</text>
</comment>
<evidence type="ECO:0000313" key="1">
    <source>
        <dbReference type="EMBL" id="KAI4341692.1"/>
    </source>
</evidence>
<organism evidence="1 2">
    <name type="scientific">Melastoma candidum</name>
    <dbReference type="NCBI Taxonomy" id="119954"/>
    <lineage>
        <taxon>Eukaryota</taxon>
        <taxon>Viridiplantae</taxon>
        <taxon>Streptophyta</taxon>
        <taxon>Embryophyta</taxon>
        <taxon>Tracheophyta</taxon>
        <taxon>Spermatophyta</taxon>
        <taxon>Magnoliopsida</taxon>
        <taxon>eudicotyledons</taxon>
        <taxon>Gunneridae</taxon>
        <taxon>Pentapetalae</taxon>
        <taxon>rosids</taxon>
        <taxon>malvids</taxon>
        <taxon>Myrtales</taxon>
        <taxon>Melastomataceae</taxon>
        <taxon>Melastomatoideae</taxon>
        <taxon>Melastomateae</taxon>
        <taxon>Melastoma</taxon>
    </lineage>
</organism>
<dbReference type="EMBL" id="CM042886">
    <property type="protein sequence ID" value="KAI4341692.1"/>
    <property type="molecule type" value="Genomic_DNA"/>
</dbReference>
<name>A0ACB9NZG4_9MYRT</name>
<gene>
    <name evidence="1" type="ORF">MLD38_026385</name>
</gene>
<dbReference type="Proteomes" id="UP001057402">
    <property type="component" value="Chromosome 7"/>
</dbReference>
<protein>
    <submittedName>
        <fullName evidence="1">Uncharacterized protein</fullName>
    </submittedName>
</protein>
<sequence length="297" mass="31638">MASDHKAALIDGKAIAQTIRSEIAAEVAQLSQKYGKVPGLAVVIVGTRKDSQSYVSMKRKACAEVGIKSFNVDLPEQVPEGELIDKVHELNANPDVHGILVQLPLPKHINEERVLSEISIEKDVDGFHPLNIGKLAMKGRDPLFLPCTPKGCLELLSRSGISIKGKNVVVVGRSNIVGLPVSLLLLKADATVTVVHSRSHNPEQIIRGADIIIAAAGQAKMIKGSWIKPGAAVIDVGTNAVDDPSRKTGYRLVGDVDYDEAIKVAGHITPVPGGVGPMTVAMLLKNTLEGAKRVFEK</sequence>
<evidence type="ECO:0000313" key="2">
    <source>
        <dbReference type="Proteomes" id="UP001057402"/>
    </source>
</evidence>
<proteinExistence type="predicted"/>